<dbReference type="InterPro" id="IPR054491">
    <property type="entry name" value="MGH1-like_GH"/>
</dbReference>
<evidence type="ECO:0000313" key="5">
    <source>
        <dbReference type="Proteomes" id="UP000253410"/>
    </source>
</evidence>
<evidence type="ECO:0000259" key="2">
    <source>
        <dbReference type="Pfam" id="PF21152"/>
    </source>
</evidence>
<dbReference type="EMBL" id="QFFJ01000002">
    <property type="protein sequence ID" value="RBL89654.1"/>
    <property type="molecule type" value="Genomic_DNA"/>
</dbReference>
<dbReference type="InterPro" id="IPR012341">
    <property type="entry name" value="6hp_glycosidase-like_sf"/>
</dbReference>
<keyword evidence="5" id="KW-1185">Reference proteome</keyword>
<dbReference type="Gene3D" id="1.50.10.10">
    <property type="match status" value="2"/>
</dbReference>
<accession>A0A365XVA0</accession>
<feature type="domain" description="Glucosidase YgjK N-terminal" evidence="2">
    <location>
        <begin position="43"/>
        <end position="156"/>
    </location>
</feature>
<evidence type="ECO:0000259" key="3">
    <source>
        <dbReference type="Pfam" id="PF22422"/>
    </source>
</evidence>
<dbReference type="PANTHER" id="PTHR23403:SF1">
    <property type="entry name" value="TREHALASE"/>
    <property type="match status" value="1"/>
</dbReference>
<evidence type="ECO:0000313" key="4">
    <source>
        <dbReference type="EMBL" id="RBL89654.1"/>
    </source>
</evidence>
<gene>
    <name evidence="4" type="ORF">DF182_24445</name>
</gene>
<dbReference type="SUPFAM" id="SSF48208">
    <property type="entry name" value="Six-hairpin glycosidases"/>
    <property type="match status" value="1"/>
</dbReference>
<keyword evidence="1" id="KW-0732">Signal</keyword>
<feature type="domain" description="Mannosylglycerate hydrolase MGH1-like glycoside hydrolase" evidence="3">
    <location>
        <begin position="307"/>
        <end position="638"/>
    </location>
</feature>
<evidence type="ECO:0000256" key="1">
    <source>
        <dbReference type="SAM" id="SignalP"/>
    </source>
</evidence>
<dbReference type="GO" id="GO:0005993">
    <property type="term" value="P:trehalose catabolic process"/>
    <property type="evidence" value="ECO:0007669"/>
    <property type="project" value="TreeGrafter"/>
</dbReference>
<name>A0A365XVA0_9BACT</name>
<dbReference type="Pfam" id="PF22422">
    <property type="entry name" value="MGH1-like_GH"/>
    <property type="match status" value="1"/>
</dbReference>
<dbReference type="OrthoDB" id="9781878at2"/>
<organism evidence="4 5">
    <name type="scientific">Chitinophaga flava</name>
    <dbReference type="NCBI Taxonomy" id="2259036"/>
    <lineage>
        <taxon>Bacteria</taxon>
        <taxon>Pseudomonadati</taxon>
        <taxon>Bacteroidota</taxon>
        <taxon>Chitinophagia</taxon>
        <taxon>Chitinophagales</taxon>
        <taxon>Chitinophagaceae</taxon>
        <taxon>Chitinophaga</taxon>
    </lineage>
</organism>
<dbReference type="AlphaFoldDB" id="A0A365XVA0"/>
<feature type="signal peptide" evidence="1">
    <location>
        <begin position="1"/>
        <end position="19"/>
    </location>
</feature>
<feature type="chain" id="PRO_5016669225" evidence="1">
    <location>
        <begin position="20"/>
        <end position="650"/>
    </location>
</feature>
<dbReference type="PANTHER" id="PTHR23403">
    <property type="entry name" value="TREHALASE"/>
    <property type="match status" value="1"/>
</dbReference>
<dbReference type="GO" id="GO:0004555">
    <property type="term" value="F:alpha,alpha-trehalase activity"/>
    <property type="evidence" value="ECO:0007669"/>
    <property type="project" value="InterPro"/>
</dbReference>
<dbReference type="InterPro" id="IPR008928">
    <property type="entry name" value="6-hairpin_glycosidase_sf"/>
</dbReference>
<keyword evidence="4" id="KW-0378">Hydrolase</keyword>
<sequence length="650" mass="73503">MSKLKWLLALLLIQQTAQAQRNHFADVLDLHYTVKDSTKIAGTFFSDMGAWHAYALPQPGNGNGFTGPLLMDMKGEWLSDAIAQLHLYTEGKELTLQQDSTTTHYYPGLLQLGYTAGAVKVQMQLIFTGKREAMIQTIVRNTGKAPLSLLVQWQGQPKLKRAQISLADNGINIAVAGTPHSFRLQWWSPLPWNIRSSGTGYIAEKMVKLPAGSQLEDLQTQTFIPEGAIPAASPVKPVFSTALQQNEQRWNGYVKQLFLRMPFTVKDRFRSRLAVKSMITLLTNWRSASGHIRHDGVFPSISYQGFYGIWSWDSWKQAVGLSYFAPELAKDNIRSLFDYQAASGMVPDCIYADSTENNFRDTKPPLAAWAVWEVYKASRDTAFLREMYPALERYHAWWYAERDHDHNNLCEYGATDGTRIAAAWESGMDNAVRFDKAKMLKNAPGAWSLDQESVDLNSYLSKEKTILAQICTVLQQSDEATVWQEKAGVLSRQINRVFYDEASGFYYDRQLGGELIRVKGPEGWIPLWAGITPEPYVKNITKYLLDTTVFNTLVPLPVLDASEKAFDPQRGYWRGPVWIDQFYFAVAGLKQYREEAAARALTTKLWQHAEGMNDNKPLHENYHPRTGKGLNAGNFSWTAAHVLMLLADKL</sequence>
<dbReference type="Pfam" id="PF21152">
    <property type="entry name" value="YgjK_N"/>
    <property type="match status" value="1"/>
</dbReference>
<dbReference type="RefSeq" id="WP_113618404.1">
    <property type="nucleotide sequence ID" value="NZ_QFFJ01000002.1"/>
</dbReference>
<reference evidence="4 5" key="1">
    <citation type="submission" date="2018-05" db="EMBL/GenBank/DDBJ databases">
        <title>Chitinophaga sp. K3CV102501T nov., isolated from isolated from a monsoon evergreen broad-leaved forest soil.</title>
        <authorList>
            <person name="Lv Y."/>
        </authorList>
    </citation>
    <scope>NUCLEOTIDE SEQUENCE [LARGE SCALE GENOMIC DNA]</scope>
    <source>
        <strain evidence="4 5">GDMCC 1.1325</strain>
    </source>
</reference>
<dbReference type="Gene3D" id="2.70.98.50">
    <property type="entry name" value="putative glycoside hydrolase family protein from bacillus halodurans"/>
    <property type="match status" value="1"/>
</dbReference>
<comment type="caution">
    <text evidence="4">The sequence shown here is derived from an EMBL/GenBank/DDBJ whole genome shotgun (WGS) entry which is preliminary data.</text>
</comment>
<dbReference type="PRINTS" id="PR00744">
    <property type="entry name" value="GLHYDRLASE37"/>
</dbReference>
<proteinExistence type="predicted"/>
<dbReference type="InterPro" id="IPR048450">
    <property type="entry name" value="YgjK_N"/>
</dbReference>
<protein>
    <submittedName>
        <fullName evidence="4">Glycoside hydrolase</fullName>
    </submittedName>
</protein>
<dbReference type="Proteomes" id="UP000253410">
    <property type="component" value="Unassembled WGS sequence"/>
</dbReference>
<dbReference type="InterPro" id="IPR001661">
    <property type="entry name" value="Glyco_hydro_37"/>
</dbReference>